<dbReference type="AlphaFoldDB" id="A0A9D1MG71"/>
<reference evidence="1" key="1">
    <citation type="submission" date="2020-10" db="EMBL/GenBank/DDBJ databases">
        <authorList>
            <person name="Gilroy R."/>
        </authorList>
    </citation>
    <scope>NUCLEOTIDE SEQUENCE</scope>
    <source>
        <strain evidence="1">11687</strain>
    </source>
</reference>
<gene>
    <name evidence="1" type="ORF">IAC57_05770</name>
</gene>
<proteinExistence type="predicted"/>
<evidence type="ECO:0000313" key="2">
    <source>
        <dbReference type="Proteomes" id="UP000824081"/>
    </source>
</evidence>
<dbReference type="Proteomes" id="UP000824081">
    <property type="component" value="Unassembled WGS sequence"/>
</dbReference>
<dbReference type="EMBL" id="DVMZ01000154">
    <property type="protein sequence ID" value="HIU59596.1"/>
    <property type="molecule type" value="Genomic_DNA"/>
</dbReference>
<evidence type="ECO:0000313" key="1">
    <source>
        <dbReference type="EMBL" id="HIU59596.1"/>
    </source>
</evidence>
<protein>
    <submittedName>
        <fullName evidence="1">Uncharacterized protein</fullName>
    </submittedName>
</protein>
<reference evidence="1" key="2">
    <citation type="journal article" date="2021" name="PeerJ">
        <title>Extensive microbial diversity within the chicken gut microbiome revealed by metagenomics and culture.</title>
        <authorList>
            <person name="Gilroy R."/>
            <person name="Ravi A."/>
            <person name="Getino M."/>
            <person name="Pursley I."/>
            <person name="Horton D.L."/>
            <person name="Alikhan N.F."/>
            <person name="Baker D."/>
            <person name="Gharbi K."/>
            <person name="Hall N."/>
            <person name="Watson M."/>
            <person name="Adriaenssens E.M."/>
            <person name="Foster-Nyarko E."/>
            <person name="Jarju S."/>
            <person name="Secka A."/>
            <person name="Antonio M."/>
            <person name="Oren A."/>
            <person name="Chaudhuri R.R."/>
            <person name="La Ragione R."/>
            <person name="Hildebrand F."/>
            <person name="Pallen M.J."/>
        </authorList>
    </citation>
    <scope>NUCLEOTIDE SEQUENCE</scope>
    <source>
        <strain evidence="1">11687</strain>
    </source>
</reference>
<name>A0A9D1MG71_9FIRM</name>
<organism evidence="1 2">
    <name type="scientific">Candidatus Scatosoma pullistercoris</name>
    <dbReference type="NCBI Taxonomy" id="2840934"/>
    <lineage>
        <taxon>Bacteria</taxon>
        <taxon>Bacillati</taxon>
        <taxon>Bacillota</taxon>
        <taxon>Clostridia</taxon>
        <taxon>Candidatus Scatosoma</taxon>
    </lineage>
</organism>
<sequence>FNGNDTAVGVQKTVTFELTAVGVWDCVMIFGGGGANGYTFTIDDFILEVVG</sequence>
<accession>A0A9D1MG71</accession>
<feature type="non-terminal residue" evidence="1">
    <location>
        <position position="1"/>
    </location>
</feature>
<comment type="caution">
    <text evidence="1">The sequence shown here is derived from an EMBL/GenBank/DDBJ whole genome shotgun (WGS) entry which is preliminary data.</text>
</comment>